<evidence type="ECO:0000313" key="2">
    <source>
        <dbReference type="Proteomes" id="UP000460412"/>
    </source>
</evidence>
<name>A0A7X3MLM2_9FIRM</name>
<proteinExistence type="predicted"/>
<evidence type="ECO:0000313" key="1">
    <source>
        <dbReference type="EMBL" id="MXP78706.1"/>
    </source>
</evidence>
<organism evidence="1 2">
    <name type="scientific">Sporofaciens musculi</name>
    <dbReference type="NCBI Taxonomy" id="2681861"/>
    <lineage>
        <taxon>Bacteria</taxon>
        <taxon>Bacillati</taxon>
        <taxon>Bacillota</taxon>
        <taxon>Clostridia</taxon>
        <taxon>Lachnospirales</taxon>
        <taxon>Lachnospiraceae</taxon>
        <taxon>Sporofaciens</taxon>
    </lineage>
</organism>
<comment type="caution">
    <text evidence="1">The sequence shown here is derived from an EMBL/GenBank/DDBJ whole genome shotgun (WGS) entry which is preliminary data.</text>
</comment>
<accession>A0A7X3MLM2</accession>
<sequence length="110" mass="13472">MWGVSSDKFLYEETKSKGKIDRVIFRNRRKAVLHAIDKNSKELFYKLREESVFWFAYDLKYSIRQECRECQFSQDKRIEDITIGDFWGYNNDNIFDKNEVKKKRYFLFGI</sequence>
<protein>
    <submittedName>
        <fullName evidence="1">Uncharacterized protein</fullName>
    </submittedName>
</protein>
<dbReference type="Proteomes" id="UP000460412">
    <property type="component" value="Unassembled WGS sequence"/>
</dbReference>
<keyword evidence="2" id="KW-1185">Reference proteome</keyword>
<gene>
    <name evidence="1" type="ORF">GN277_26210</name>
</gene>
<dbReference type="EMBL" id="WUQX01000001">
    <property type="protein sequence ID" value="MXP78706.1"/>
    <property type="molecule type" value="Genomic_DNA"/>
</dbReference>
<reference evidence="1 2" key="1">
    <citation type="submission" date="2019-12" db="EMBL/GenBank/DDBJ databases">
        <title>Sporaefaciens musculi gen. nov., sp. nov., a novel bacterium isolated from the caecum of an obese mouse.</title>
        <authorList>
            <person name="Rasmussen T.S."/>
            <person name="Streidl T."/>
            <person name="Hitch T.C.A."/>
            <person name="Wortmann E."/>
            <person name="Deptula P."/>
            <person name="Hansen M."/>
            <person name="Nielsen D.S."/>
            <person name="Clavel T."/>
            <person name="Vogensen F.K."/>
        </authorList>
    </citation>
    <scope>NUCLEOTIDE SEQUENCE [LARGE SCALE GENOMIC DNA]</scope>
    <source>
        <strain evidence="1 2">WCA-9-b2</strain>
    </source>
</reference>
<dbReference type="AlphaFoldDB" id="A0A7X3MLM2"/>